<accession>A0A418HP63</accession>
<comment type="caution">
    <text evidence="1">The sequence shown here is derived from an EMBL/GenBank/DDBJ whole genome shotgun (WGS) entry which is preliminary data.</text>
</comment>
<dbReference type="AlphaFoldDB" id="A0A418HP63"/>
<dbReference type="PROSITE" id="PS51257">
    <property type="entry name" value="PROKAR_LIPOPROTEIN"/>
    <property type="match status" value="1"/>
</dbReference>
<dbReference type="Proteomes" id="UP000283576">
    <property type="component" value="Unassembled WGS sequence"/>
</dbReference>
<reference evidence="1 2" key="1">
    <citation type="journal article" date="2016" name="Front. Microbiol.">
        <title>Comprehensive Phylogenetic Analysis of Bovine Non-aureus Staphylococci Species Based on Whole-Genome Sequencing.</title>
        <authorList>
            <person name="Naushad S."/>
            <person name="Barkema H.W."/>
            <person name="Luby C."/>
            <person name="Condas L.A."/>
            <person name="Nobrega D.B."/>
            <person name="Carson D.A."/>
            <person name="De Buck J."/>
        </authorList>
    </citation>
    <scope>NUCLEOTIDE SEQUENCE [LARGE SCALE GENOMIC DNA]</scope>
    <source>
        <strain evidence="1 2">SNUC 1388</strain>
    </source>
</reference>
<gene>
    <name evidence="1" type="ORF">BUZ01_08465</name>
</gene>
<protein>
    <submittedName>
        <fullName evidence="1">Uncharacterized protein</fullName>
    </submittedName>
</protein>
<evidence type="ECO:0000313" key="1">
    <source>
        <dbReference type="EMBL" id="RIL42880.1"/>
    </source>
</evidence>
<proteinExistence type="predicted"/>
<organism evidence="1 2">
    <name type="scientific">Staphylococcus gallinarum</name>
    <dbReference type="NCBI Taxonomy" id="1293"/>
    <lineage>
        <taxon>Bacteria</taxon>
        <taxon>Bacillati</taxon>
        <taxon>Bacillota</taxon>
        <taxon>Bacilli</taxon>
        <taxon>Bacillales</taxon>
        <taxon>Staphylococcaceae</taxon>
        <taxon>Staphylococcus</taxon>
    </lineage>
</organism>
<sequence length="64" mass="7498">MLTPFPRGLLQPVVFSLSCSLRSLAKVLSQNYKKRQLLYDFNRNCLLIIVLKLYVLRTLFHCVL</sequence>
<dbReference type="EMBL" id="QXRZ01000004">
    <property type="protein sequence ID" value="RIL42880.1"/>
    <property type="molecule type" value="Genomic_DNA"/>
</dbReference>
<evidence type="ECO:0000313" key="2">
    <source>
        <dbReference type="Proteomes" id="UP000283576"/>
    </source>
</evidence>
<name>A0A418HP63_STAGA</name>